<dbReference type="GO" id="GO:0000027">
    <property type="term" value="P:ribosomal large subunit assembly"/>
    <property type="evidence" value="ECO:0007669"/>
    <property type="project" value="UniProtKB-UniRule"/>
</dbReference>
<evidence type="ECO:0000256" key="2">
    <source>
        <dbReference type="ARBA" id="ARBA00022730"/>
    </source>
</evidence>
<comment type="caution">
    <text evidence="9">The sequence shown here is derived from an EMBL/GenBank/DDBJ whole genome shotgun (WGS) entry which is preliminary data.</text>
</comment>
<evidence type="ECO:0000256" key="6">
    <source>
        <dbReference type="ARBA" id="ARBA00035172"/>
    </source>
</evidence>
<dbReference type="PROSITE" id="PS00937">
    <property type="entry name" value="RIBOSOMAL_L20"/>
    <property type="match status" value="1"/>
</dbReference>
<evidence type="ECO:0000256" key="5">
    <source>
        <dbReference type="ARBA" id="ARBA00023274"/>
    </source>
</evidence>
<dbReference type="AlphaFoldDB" id="A0A6B2LZQ0"/>
<dbReference type="GO" id="GO:1990904">
    <property type="term" value="C:ribonucleoprotein complex"/>
    <property type="evidence" value="ECO:0007669"/>
    <property type="project" value="UniProtKB-KW"/>
</dbReference>
<dbReference type="GO" id="GO:0006412">
    <property type="term" value="P:translation"/>
    <property type="evidence" value="ECO:0007669"/>
    <property type="project" value="InterPro"/>
</dbReference>
<keyword evidence="3 7" id="KW-0694">RNA-binding</keyword>
<dbReference type="Proteomes" id="UP000478417">
    <property type="component" value="Unassembled WGS sequence"/>
</dbReference>
<dbReference type="GO" id="GO:0003735">
    <property type="term" value="F:structural constituent of ribosome"/>
    <property type="evidence" value="ECO:0007669"/>
    <property type="project" value="InterPro"/>
</dbReference>
<keyword evidence="4 7" id="KW-0689">Ribosomal protein</keyword>
<keyword evidence="5 7" id="KW-0687">Ribonucleoprotein</keyword>
<dbReference type="InterPro" id="IPR005813">
    <property type="entry name" value="Ribosomal_bL20"/>
</dbReference>
<dbReference type="Gene3D" id="1.10.1900.20">
    <property type="entry name" value="Ribosomal protein L20"/>
    <property type="match status" value="1"/>
</dbReference>
<comment type="similarity">
    <text evidence="1 7 8">Belongs to the bacterial ribosomal protein bL20 family.</text>
</comment>
<name>A0A6B2LZQ0_9BACT</name>
<dbReference type="SUPFAM" id="SSF74731">
    <property type="entry name" value="Ribosomal protein L20"/>
    <property type="match status" value="1"/>
</dbReference>
<dbReference type="GO" id="GO:0019843">
    <property type="term" value="F:rRNA binding"/>
    <property type="evidence" value="ECO:0007669"/>
    <property type="project" value="UniProtKB-UniRule"/>
</dbReference>
<dbReference type="Pfam" id="PF00453">
    <property type="entry name" value="Ribosomal_L20"/>
    <property type="match status" value="1"/>
</dbReference>
<keyword evidence="10" id="KW-1185">Reference proteome</keyword>
<evidence type="ECO:0000313" key="9">
    <source>
        <dbReference type="EMBL" id="NDV61529.1"/>
    </source>
</evidence>
<protein>
    <recommendedName>
        <fullName evidence="6 7">Large ribosomal subunit protein bL20</fullName>
    </recommendedName>
</protein>
<evidence type="ECO:0000256" key="4">
    <source>
        <dbReference type="ARBA" id="ARBA00022980"/>
    </source>
</evidence>
<dbReference type="GO" id="GO:0005840">
    <property type="term" value="C:ribosome"/>
    <property type="evidence" value="ECO:0007669"/>
    <property type="project" value="UniProtKB-KW"/>
</dbReference>
<gene>
    <name evidence="7 9" type="primary">rplT</name>
    <name evidence="9" type="ORF">G0Q06_03615</name>
</gene>
<evidence type="ECO:0000313" key="10">
    <source>
        <dbReference type="Proteomes" id="UP000478417"/>
    </source>
</evidence>
<dbReference type="RefSeq" id="WP_163962552.1">
    <property type="nucleotide sequence ID" value="NZ_JAAGNX010000001.1"/>
</dbReference>
<dbReference type="CDD" id="cd07026">
    <property type="entry name" value="Ribosomal_L20"/>
    <property type="match status" value="1"/>
</dbReference>
<evidence type="ECO:0000256" key="1">
    <source>
        <dbReference type="ARBA" id="ARBA00007698"/>
    </source>
</evidence>
<accession>A0A6B2LZQ0</accession>
<dbReference type="Gene3D" id="6.10.160.10">
    <property type="match status" value="1"/>
</dbReference>
<dbReference type="InterPro" id="IPR049946">
    <property type="entry name" value="RIBOSOMAL_L20_CS"/>
</dbReference>
<organism evidence="9 10">
    <name type="scientific">Oceanipulchritudo coccoides</name>
    <dbReference type="NCBI Taxonomy" id="2706888"/>
    <lineage>
        <taxon>Bacteria</taxon>
        <taxon>Pseudomonadati</taxon>
        <taxon>Verrucomicrobiota</taxon>
        <taxon>Opitutia</taxon>
        <taxon>Puniceicoccales</taxon>
        <taxon>Oceanipulchritudinaceae</taxon>
        <taxon>Oceanipulchritudo</taxon>
    </lineage>
</organism>
<dbReference type="NCBIfam" id="TIGR01032">
    <property type="entry name" value="rplT_bact"/>
    <property type="match status" value="1"/>
</dbReference>
<dbReference type="InterPro" id="IPR035566">
    <property type="entry name" value="Ribosomal_protein_bL20_C"/>
</dbReference>
<keyword evidence="2 7" id="KW-0699">rRNA-binding</keyword>
<evidence type="ECO:0000256" key="8">
    <source>
        <dbReference type="RuleBase" id="RU000560"/>
    </source>
</evidence>
<evidence type="ECO:0000256" key="3">
    <source>
        <dbReference type="ARBA" id="ARBA00022884"/>
    </source>
</evidence>
<comment type="function">
    <text evidence="7 8">Binds directly to 23S ribosomal RNA and is necessary for the in vitro assembly process of the 50S ribosomal subunit. It is not involved in the protein synthesizing functions of that subunit.</text>
</comment>
<reference evidence="9 10" key="1">
    <citation type="submission" date="2020-02" db="EMBL/GenBank/DDBJ databases">
        <title>Albibacoteraceae fam. nov., the first described family within the subdivision 4 Verrucomicrobia.</title>
        <authorList>
            <person name="Xi F."/>
        </authorList>
    </citation>
    <scope>NUCLEOTIDE SEQUENCE [LARGE SCALE GENOMIC DNA]</scope>
    <source>
        <strain evidence="9 10">CK1056</strain>
    </source>
</reference>
<dbReference type="FunFam" id="1.10.1900.20:FF:000001">
    <property type="entry name" value="50S ribosomal protein L20"/>
    <property type="match status" value="1"/>
</dbReference>
<evidence type="ECO:0000256" key="7">
    <source>
        <dbReference type="HAMAP-Rule" id="MF_00382"/>
    </source>
</evidence>
<dbReference type="PANTHER" id="PTHR10986">
    <property type="entry name" value="39S RIBOSOMAL PROTEIN L20"/>
    <property type="match status" value="1"/>
</dbReference>
<dbReference type="EMBL" id="JAAGNX010000001">
    <property type="protein sequence ID" value="NDV61529.1"/>
    <property type="molecule type" value="Genomic_DNA"/>
</dbReference>
<dbReference type="PRINTS" id="PR00062">
    <property type="entry name" value="RIBOSOMALL20"/>
</dbReference>
<dbReference type="HAMAP" id="MF_00382">
    <property type="entry name" value="Ribosomal_bL20"/>
    <property type="match status" value="1"/>
</dbReference>
<proteinExistence type="inferred from homology"/>
<sequence length="120" mass="13788">MPKAQNHAASRKRRKRTLRTTKGYFGNASRLYRYAKQAADRAGVFAYRDRRTRKREFRKLWIVRINAACRQHGMAYSRFIAGLNKAGIELDRKALSEMAIHDEVAFKALVEKAQSALTSA</sequence>